<evidence type="ECO:0000313" key="1">
    <source>
        <dbReference type="EMBL" id="KAI3818860.1"/>
    </source>
</evidence>
<protein>
    <submittedName>
        <fullName evidence="1">Uncharacterized protein</fullName>
    </submittedName>
</protein>
<evidence type="ECO:0000313" key="2">
    <source>
        <dbReference type="Proteomes" id="UP001056120"/>
    </source>
</evidence>
<sequence length="259" mass="28653">MSHLLLLLPFFLIPLVAESNNSSYPNCPTRECGDATISYPFWKMDSDTTTQFCGYQGFGIKCSGNGRQNISEITLGGDSYYVQWINHECSSILLADSDVSSVVPGPNNCPRVHHGINLQTLPLNFSILNVNLSFHFNCTGFPSFATEIPCMERSEGKSCVHVMNSSTEETDWDEYSCTDEVVTPVIGEHINGFPNLSTDFGELLRRGFELEWWRVDDCDKCEESGGRCGHHNTTGFVCFCSDGTTSKGDCKGTFVSTVN</sequence>
<dbReference type="EMBL" id="CM042021">
    <property type="protein sequence ID" value="KAI3818860.1"/>
    <property type="molecule type" value="Genomic_DNA"/>
</dbReference>
<reference evidence="2" key="1">
    <citation type="journal article" date="2022" name="Mol. Ecol. Resour.">
        <title>The genomes of chicory, endive, great burdock and yacon provide insights into Asteraceae palaeo-polyploidization history and plant inulin production.</title>
        <authorList>
            <person name="Fan W."/>
            <person name="Wang S."/>
            <person name="Wang H."/>
            <person name="Wang A."/>
            <person name="Jiang F."/>
            <person name="Liu H."/>
            <person name="Zhao H."/>
            <person name="Xu D."/>
            <person name="Zhang Y."/>
        </authorList>
    </citation>
    <scope>NUCLEOTIDE SEQUENCE [LARGE SCALE GENOMIC DNA]</scope>
    <source>
        <strain evidence="2">cv. Yunnan</strain>
    </source>
</reference>
<accession>A0ACB9JGJ4</accession>
<organism evidence="1 2">
    <name type="scientific">Smallanthus sonchifolius</name>
    <dbReference type="NCBI Taxonomy" id="185202"/>
    <lineage>
        <taxon>Eukaryota</taxon>
        <taxon>Viridiplantae</taxon>
        <taxon>Streptophyta</taxon>
        <taxon>Embryophyta</taxon>
        <taxon>Tracheophyta</taxon>
        <taxon>Spermatophyta</taxon>
        <taxon>Magnoliopsida</taxon>
        <taxon>eudicotyledons</taxon>
        <taxon>Gunneridae</taxon>
        <taxon>Pentapetalae</taxon>
        <taxon>asterids</taxon>
        <taxon>campanulids</taxon>
        <taxon>Asterales</taxon>
        <taxon>Asteraceae</taxon>
        <taxon>Asteroideae</taxon>
        <taxon>Heliantheae alliance</taxon>
        <taxon>Millerieae</taxon>
        <taxon>Smallanthus</taxon>
    </lineage>
</organism>
<name>A0ACB9JGJ4_9ASTR</name>
<proteinExistence type="predicted"/>
<reference evidence="1 2" key="2">
    <citation type="journal article" date="2022" name="Mol. Ecol. Resour.">
        <title>The genomes of chicory, endive, great burdock and yacon provide insights into Asteraceae paleo-polyploidization history and plant inulin production.</title>
        <authorList>
            <person name="Fan W."/>
            <person name="Wang S."/>
            <person name="Wang H."/>
            <person name="Wang A."/>
            <person name="Jiang F."/>
            <person name="Liu H."/>
            <person name="Zhao H."/>
            <person name="Xu D."/>
            <person name="Zhang Y."/>
        </authorList>
    </citation>
    <scope>NUCLEOTIDE SEQUENCE [LARGE SCALE GENOMIC DNA]</scope>
    <source>
        <strain evidence="2">cv. Yunnan</strain>
        <tissue evidence="1">Leaves</tissue>
    </source>
</reference>
<gene>
    <name evidence="1" type="ORF">L1987_12681</name>
</gene>
<keyword evidence="2" id="KW-1185">Reference proteome</keyword>
<dbReference type="Proteomes" id="UP001056120">
    <property type="component" value="Linkage Group LG04"/>
</dbReference>
<comment type="caution">
    <text evidence="1">The sequence shown here is derived from an EMBL/GenBank/DDBJ whole genome shotgun (WGS) entry which is preliminary data.</text>
</comment>